<feature type="chain" id="PRO_5045693745" evidence="2">
    <location>
        <begin position="20"/>
        <end position="232"/>
    </location>
</feature>
<dbReference type="PROSITE" id="PS51257">
    <property type="entry name" value="PROKAR_LIPOPROTEIN"/>
    <property type="match status" value="1"/>
</dbReference>
<protein>
    <submittedName>
        <fullName evidence="3">YjgB family protein</fullName>
    </submittedName>
</protein>
<evidence type="ECO:0000313" key="4">
    <source>
        <dbReference type="Proteomes" id="UP001597180"/>
    </source>
</evidence>
<evidence type="ECO:0000256" key="2">
    <source>
        <dbReference type="SAM" id="SignalP"/>
    </source>
</evidence>
<accession>A0ABW3UQY7</accession>
<gene>
    <name evidence="3" type="ORF">ACFQ4B_23925</name>
</gene>
<feature type="compositionally biased region" description="Pro residues" evidence="1">
    <location>
        <begin position="45"/>
        <end position="55"/>
    </location>
</feature>
<comment type="caution">
    <text evidence="3">The sequence shown here is derived from an EMBL/GenBank/DDBJ whole genome shotgun (WGS) entry which is preliminary data.</text>
</comment>
<feature type="signal peptide" evidence="2">
    <location>
        <begin position="1"/>
        <end position="19"/>
    </location>
</feature>
<evidence type="ECO:0000313" key="3">
    <source>
        <dbReference type="EMBL" id="MFD1223175.1"/>
    </source>
</evidence>
<keyword evidence="4" id="KW-1185">Reference proteome</keyword>
<feature type="region of interest" description="Disordered" evidence="1">
    <location>
        <begin position="26"/>
        <end position="87"/>
    </location>
</feature>
<keyword evidence="2" id="KW-0732">Signal</keyword>
<sequence>MPKSSRHLLIITLSATMLAAALTACSSTEKPAAASQEQPSTQSPAPAPTPTPSPDPGSTAPQTSGQDIKGAASNSTDVQSSGRPPQVNGTQAYVLQIMEQAKKGKVPGFDYAAHKSLIDQVEEDWGKPDQKDTAGSGIYSTYGKHKAAFGFNKGNLIFDVRSYDSKLHELGFSQIKSALGQPDDTIANKTETIYVYQANDQFQLKFIIPSSTGKVDHISVFSPQDAKNLMAG</sequence>
<dbReference type="Proteomes" id="UP001597180">
    <property type="component" value="Unassembled WGS sequence"/>
</dbReference>
<dbReference type="Pfam" id="PF14172">
    <property type="entry name" value="DUF4309"/>
    <property type="match status" value="1"/>
</dbReference>
<evidence type="ECO:0000256" key="1">
    <source>
        <dbReference type="SAM" id="MobiDB-lite"/>
    </source>
</evidence>
<organism evidence="3 4">
    <name type="scientific">Paenibacillus vulneris</name>
    <dbReference type="NCBI Taxonomy" id="1133364"/>
    <lineage>
        <taxon>Bacteria</taxon>
        <taxon>Bacillati</taxon>
        <taxon>Bacillota</taxon>
        <taxon>Bacilli</taxon>
        <taxon>Bacillales</taxon>
        <taxon>Paenibacillaceae</taxon>
        <taxon>Paenibacillus</taxon>
    </lineage>
</organism>
<reference evidence="4" key="1">
    <citation type="journal article" date="2019" name="Int. J. Syst. Evol. Microbiol.">
        <title>The Global Catalogue of Microorganisms (GCM) 10K type strain sequencing project: providing services to taxonomists for standard genome sequencing and annotation.</title>
        <authorList>
            <consortium name="The Broad Institute Genomics Platform"/>
            <consortium name="The Broad Institute Genome Sequencing Center for Infectious Disease"/>
            <person name="Wu L."/>
            <person name="Ma J."/>
        </authorList>
    </citation>
    <scope>NUCLEOTIDE SEQUENCE [LARGE SCALE GENOMIC DNA]</scope>
    <source>
        <strain evidence="4">CCUG 53270</strain>
    </source>
</reference>
<proteinExistence type="predicted"/>
<dbReference type="RefSeq" id="WP_345589262.1">
    <property type="nucleotide sequence ID" value="NZ_BAABJG010000015.1"/>
</dbReference>
<name>A0ABW3UQY7_9BACL</name>
<dbReference type="EMBL" id="JBHTLU010000031">
    <property type="protein sequence ID" value="MFD1223175.1"/>
    <property type="molecule type" value="Genomic_DNA"/>
</dbReference>
<feature type="compositionally biased region" description="Low complexity" evidence="1">
    <location>
        <begin position="26"/>
        <end position="44"/>
    </location>
</feature>
<feature type="compositionally biased region" description="Polar residues" evidence="1">
    <location>
        <begin position="62"/>
        <end position="87"/>
    </location>
</feature>
<dbReference type="InterPro" id="IPR025453">
    <property type="entry name" value="DUF4309"/>
</dbReference>